<proteinExistence type="inferred from homology"/>
<accession>A0A1M6B3H5</accession>
<dbReference type="Proteomes" id="UP000184052">
    <property type="component" value="Unassembled WGS sequence"/>
</dbReference>
<dbReference type="PROSITE" id="PS51257">
    <property type="entry name" value="PROKAR_LIPOPROTEIN"/>
    <property type="match status" value="1"/>
</dbReference>
<dbReference type="PANTHER" id="PTHR30535">
    <property type="entry name" value="VITAMIN B12-BINDING PROTEIN"/>
    <property type="match status" value="1"/>
</dbReference>
<comment type="similarity">
    <text evidence="1">Belongs to the bacterial solute-binding protein 8 family.</text>
</comment>
<keyword evidence="2" id="KW-0732">Signal</keyword>
<dbReference type="InterPro" id="IPR050902">
    <property type="entry name" value="ABC_Transporter_SBP"/>
</dbReference>
<dbReference type="SUPFAM" id="SSF53807">
    <property type="entry name" value="Helical backbone' metal receptor"/>
    <property type="match status" value="1"/>
</dbReference>
<evidence type="ECO:0000313" key="4">
    <source>
        <dbReference type="EMBL" id="SHI43265.1"/>
    </source>
</evidence>
<feature type="signal peptide" evidence="2">
    <location>
        <begin position="1"/>
        <end position="19"/>
    </location>
</feature>
<reference evidence="4 5" key="1">
    <citation type="submission" date="2016-11" db="EMBL/GenBank/DDBJ databases">
        <authorList>
            <person name="Jaros S."/>
            <person name="Januszkiewicz K."/>
            <person name="Wedrychowicz H."/>
        </authorList>
    </citation>
    <scope>NUCLEOTIDE SEQUENCE [LARGE SCALE GENOMIC DNA]</scope>
    <source>
        <strain evidence="4 5">DSM 17477</strain>
    </source>
</reference>
<sequence length="344" mass="37870">MKRILAILLALMMVMGAFTGCGTKAEEPAPAEPTENEAEQTAEGTEIMFPEFVLENTEEAVTYLDPKGDATTITKNPETVVVLMNSILDMWYMAGGEAVGRVSGTTNVPEAAMDIEDLGKITSLNMEMLVALEPDLIVISSTYSTADDVKKLADENGIECALLDTSIEPYNTFEKMLYLFSLINGTEEKFATDIQKIVGDCDAIIEKANAVEEKPSAAILYTSAKSIKLNSDITLVGDMFKLLGGENIAMDAFEEGAKYVDYSFEVMLQKDPDFILINTMGDVEACKANFEENVATKDAWADLKAVKEGNVYYMPKDLFMYKPNARYAEAFEYLAKIIYPGVFE</sequence>
<feature type="domain" description="Fe/B12 periplasmic-binding" evidence="3">
    <location>
        <begin position="79"/>
        <end position="342"/>
    </location>
</feature>
<feature type="chain" id="PRO_5038524029" evidence="2">
    <location>
        <begin position="20"/>
        <end position="344"/>
    </location>
</feature>
<evidence type="ECO:0000256" key="2">
    <source>
        <dbReference type="SAM" id="SignalP"/>
    </source>
</evidence>
<dbReference type="PANTHER" id="PTHR30535:SF36">
    <property type="entry name" value="HIGH-AFFINITY HEME UPTAKE SYSTEM PROTEIN ISDE"/>
    <property type="match status" value="1"/>
</dbReference>
<dbReference type="Pfam" id="PF01497">
    <property type="entry name" value="Peripla_BP_2"/>
    <property type="match status" value="1"/>
</dbReference>
<protein>
    <submittedName>
        <fullName evidence="4">Iron complex transport system substrate-binding protein</fullName>
    </submittedName>
</protein>
<dbReference type="RefSeq" id="WP_073046124.1">
    <property type="nucleotide sequence ID" value="NZ_FQZL01000004.1"/>
</dbReference>
<evidence type="ECO:0000259" key="3">
    <source>
        <dbReference type="PROSITE" id="PS50983"/>
    </source>
</evidence>
<dbReference type="STRING" id="1121476.SAMN02745751_00343"/>
<keyword evidence="5" id="KW-1185">Reference proteome</keyword>
<dbReference type="GO" id="GO:0071281">
    <property type="term" value="P:cellular response to iron ion"/>
    <property type="evidence" value="ECO:0007669"/>
    <property type="project" value="TreeGrafter"/>
</dbReference>
<dbReference type="InterPro" id="IPR002491">
    <property type="entry name" value="ABC_transptr_periplasmic_BD"/>
</dbReference>
<evidence type="ECO:0000256" key="1">
    <source>
        <dbReference type="ARBA" id="ARBA00008814"/>
    </source>
</evidence>
<evidence type="ECO:0000313" key="5">
    <source>
        <dbReference type="Proteomes" id="UP000184052"/>
    </source>
</evidence>
<dbReference type="PROSITE" id="PS50983">
    <property type="entry name" value="FE_B12_PBP"/>
    <property type="match status" value="1"/>
</dbReference>
<dbReference type="EMBL" id="FQZL01000004">
    <property type="protein sequence ID" value="SHI43265.1"/>
    <property type="molecule type" value="Genomic_DNA"/>
</dbReference>
<dbReference type="Gene3D" id="3.40.50.1980">
    <property type="entry name" value="Nitrogenase molybdenum iron protein domain"/>
    <property type="match status" value="2"/>
</dbReference>
<gene>
    <name evidence="4" type="ORF">SAMN02745751_00343</name>
</gene>
<name>A0A1M6B3H5_9FIRM</name>
<dbReference type="AlphaFoldDB" id="A0A1M6B3H5"/>
<dbReference type="OrthoDB" id="9816357at2"/>
<organism evidence="4 5">
    <name type="scientific">Dethiosulfatibacter aminovorans DSM 17477</name>
    <dbReference type="NCBI Taxonomy" id="1121476"/>
    <lineage>
        <taxon>Bacteria</taxon>
        <taxon>Bacillati</taxon>
        <taxon>Bacillota</taxon>
        <taxon>Tissierellia</taxon>
        <taxon>Dethiosulfatibacter</taxon>
    </lineage>
</organism>